<dbReference type="PANTHER" id="PTHR42839">
    <property type="entry name" value="ISOCHORISMATE SYNTHASE ENTC"/>
    <property type="match status" value="1"/>
</dbReference>
<dbReference type="eggNOG" id="COG1169">
    <property type="taxonomic scope" value="Bacteria"/>
</dbReference>
<dbReference type="OrthoDB" id="9803598at2"/>
<reference evidence="2" key="2">
    <citation type="submission" date="2014-09" db="EMBL/GenBank/DDBJ databases">
        <title>Criblamydia sequanensis harbors a mega-plasmid encoding arsenite resistance.</title>
        <authorList>
            <person name="Bertelli C."/>
            <person name="Goesmann A."/>
            <person name="Greub G."/>
        </authorList>
    </citation>
    <scope>NUCLEOTIDE SEQUENCE [LARGE SCALE GENOMIC DNA]</scope>
    <source>
        <strain evidence="2">CRIB-18</strain>
    </source>
</reference>
<name>A0A090DY59_9BACT</name>
<dbReference type="InterPro" id="IPR005801">
    <property type="entry name" value="ADC_synthase"/>
</dbReference>
<dbReference type="SUPFAM" id="SSF56322">
    <property type="entry name" value="ADC synthase"/>
    <property type="match status" value="1"/>
</dbReference>
<evidence type="ECO:0000313" key="2">
    <source>
        <dbReference type="EMBL" id="CDR33684.1"/>
    </source>
</evidence>
<dbReference type="GO" id="GO:0008909">
    <property type="term" value="F:isochorismate synthase activity"/>
    <property type="evidence" value="ECO:0007669"/>
    <property type="project" value="UniProtKB-EC"/>
</dbReference>
<dbReference type="PANTHER" id="PTHR42839:SF2">
    <property type="entry name" value="ISOCHORISMATE SYNTHASE ENTC"/>
    <property type="match status" value="1"/>
</dbReference>
<dbReference type="EC" id="5.4.4.2" evidence="2"/>
<dbReference type="STRING" id="1437425.CSEC_0856"/>
<dbReference type="Pfam" id="PF00425">
    <property type="entry name" value="Chorismate_bind"/>
    <property type="match status" value="1"/>
</dbReference>
<accession>A0A090DY59</accession>
<dbReference type="RefSeq" id="WP_041017125.1">
    <property type="nucleotide sequence ID" value="NZ_CCEJ010000003.1"/>
</dbReference>
<evidence type="ECO:0000259" key="1">
    <source>
        <dbReference type="Pfam" id="PF00425"/>
    </source>
</evidence>
<organism evidence="2 3">
    <name type="scientific">Candidatus Criblamydia sequanensis CRIB-18</name>
    <dbReference type="NCBI Taxonomy" id="1437425"/>
    <lineage>
        <taxon>Bacteria</taxon>
        <taxon>Pseudomonadati</taxon>
        <taxon>Chlamydiota</taxon>
        <taxon>Chlamydiia</taxon>
        <taxon>Parachlamydiales</taxon>
        <taxon>Candidatus Criblamydiaceae</taxon>
        <taxon>Candidatus Criblamydia</taxon>
    </lineage>
</organism>
<keyword evidence="2" id="KW-0413">Isomerase</keyword>
<dbReference type="InterPro" id="IPR015890">
    <property type="entry name" value="Chorismate_C"/>
</dbReference>
<dbReference type="AlphaFoldDB" id="A0A090DY59"/>
<proteinExistence type="predicted"/>
<comment type="caution">
    <text evidence="2">The sequence shown here is derived from an EMBL/GenBank/DDBJ whole genome shotgun (WGS) entry which is preliminary data.</text>
</comment>
<gene>
    <name evidence="2" type="primary">menF</name>
    <name evidence="2" type="ORF">CSEC_0856</name>
</gene>
<dbReference type="Proteomes" id="UP000031552">
    <property type="component" value="Unassembled WGS sequence"/>
</dbReference>
<evidence type="ECO:0000313" key="3">
    <source>
        <dbReference type="Proteomes" id="UP000031552"/>
    </source>
</evidence>
<dbReference type="Gene3D" id="3.60.120.10">
    <property type="entry name" value="Anthranilate synthase"/>
    <property type="match status" value="1"/>
</dbReference>
<keyword evidence="3" id="KW-1185">Reference proteome</keyword>
<dbReference type="EMBL" id="CCEJ010000003">
    <property type="protein sequence ID" value="CDR33684.1"/>
    <property type="molecule type" value="Genomic_DNA"/>
</dbReference>
<protein>
    <submittedName>
        <fullName evidence="2">Menaquinone-specific isochorismate synthase</fullName>
        <ecNumber evidence="2">5.4.4.2</ecNumber>
    </submittedName>
</protein>
<reference evidence="2" key="1">
    <citation type="submission" date="2013-12" db="EMBL/GenBank/DDBJ databases">
        <authorList>
            <person name="Linke B."/>
        </authorList>
    </citation>
    <scope>NUCLEOTIDE SEQUENCE [LARGE SCALE GENOMIC DNA]</scope>
    <source>
        <strain evidence="2">CRIB-18</strain>
    </source>
</reference>
<sequence length="366" mass="42690">MAPIRNKPYPAFDMIEAFLNNGSLLQFDKKRLLIGWGEKIFRDNPSYSSEKPTFYFPDFFLEDETKATFNHEFNSLIEVDELTESLNVGSESYDYKWETEGELLFKETVDKHNECFQTNRLKKVVPYVFEAAKWQLKKERIGQWIRSLIKESKPFPLSLYGTWDEHFGLLGATPEILFNLDEDKKELKTIALAGTLESTINEKVLIDQKTFQEHQFVIEGIREDLSPFGKVEIGEREQADFGNLLHFFTPIILKWNTFPSFFEMIRALHPTPALGAYPKFEGFQWLKKYNEALPRYRFGAPAGFSFPAMNKYCCYVAIRGMQWDDKEVRIGAGCGIVKGSKRDEEWKEIKLKMSMIKKLFQIPIKP</sequence>
<feature type="domain" description="Chorismate-utilising enzyme C-terminal" evidence="1">
    <location>
        <begin position="105"/>
        <end position="352"/>
    </location>
</feature>